<dbReference type="EC" id="1.3.1.43" evidence="4"/>
<dbReference type="RefSeq" id="WP_066430724.1">
    <property type="nucleotide sequence ID" value="NZ_CP014227.1"/>
</dbReference>
<dbReference type="FunFam" id="3.40.50.720:FF:000208">
    <property type="entry name" value="Prephenate dehydrogenase"/>
    <property type="match status" value="1"/>
</dbReference>
<keyword evidence="1 4" id="KW-0560">Oxidoreductase</keyword>
<dbReference type="GO" id="GO:0006571">
    <property type="term" value="P:tyrosine biosynthetic process"/>
    <property type="evidence" value="ECO:0007669"/>
    <property type="project" value="InterPro"/>
</dbReference>
<dbReference type="InterPro" id="IPR036291">
    <property type="entry name" value="NAD(P)-bd_dom_sf"/>
</dbReference>
<dbReference type="PANTHER" id="PTHR21363">
    <property type="entry name" value="PREPHENATE DEHYDROGENASE"/>
    <property type="match status" value="1"/>
</dbReference>
<dbReference type="InterPro" id="IPR050812">
    <property type="entry name" value="Preph/Arog_dehydrog"/>
</dbReference>
<dbReference type="Gene3D" id="3.40.50.720">
    <property type="entry name" value="NAD(P)-binding Rossmann-like Domain"/>
    <property type="match status" value="1"/>
</dbReference>
<sequence>MKEAVVIGLGLIGGSLALELKKRANYKIKGIDADPANVQKALELGIIDEETTYDGLQNAEVVIIAVPVNKIGEVALRVLDCVESETLVMDVGSVKGNICREVASHPLRSQFVAAHPMAGTEFSGPEAAIYDLFDGKVMVLCDVQQSDWRLLDRALSISKLLNMRVKMMPSEEHDRHIAYVSHLSHVISYVLGQTVLEKERDEAQIFDMASSGFASTVRLAKSTGTMWSPIFLENRDNVLQTLDEYMENLAKFRTLIAESDDAGLRKTISDINYIKKVLKG</sequence>
<dbReference type="Pfam" id="PF20463">
    <property type="entry name" value="PDH_C"/>
    <property type="match status" value="1"/>
</dbReference>
<dbReference type="PROSITE" id="PS51176">
    <property type="entry name" value="PDH_ADH"/>
    <property type="match status" value="1"/>
</dbReference>
<dbReference type="NCBIfam" id="NF006307">
    <property type="entry name" value="PRK08507.1"/>
    <property type="match status" value="1"/>
</dbReference>
<dbReference type="GO" id="GO:0008977">
    <property type="term" value="F:prephenate dehydrogenase (NAD+) activity"/>
    <property type="evidence" value="ECO:0007669"/>
    <property type="project" value="InterPro"/>
</dbReference>
<dbReference type="Proteomes" id="UP000215539">
    <property type="component" value="Chromosome 1"/>
</dbReference>
<dbReference type="PANTHER" id="PTHR21363:SF0">
    <property type="entry name" value="PREPHENATE DEHYDROGENASE [NADP(+)]"/>
    <property type="match status" value="1"/>
</dbReference>
<evidence type="ECO:0000256" key="1">
    <source>
        <dbReference type="ARBA" id="ARBA00023002"/>
    </source>
</evidence>
<protein>
    <submittedName>
        <fullName evidence="4">Arogenate dehydrogenase</fullName>
        <ecNumber evidence="4">1.3.1.43</ecNumber>
    </submittedName>
    <submittedName>
        <fullName evidence="3">Prephenate dehydrogenase</fullName>
    </submittedName>
</protein>
<dbReference type="InterPro" id="IPR046825">
    <property type="entry name" value="PDH_C"/>
</dbReference>
<evidence type="ECO:0000259" key="2">
    <source>
        <dbReference type="PROSITE" id="PS51176"/>
    </source>
</evidence>
<feature type="domain" description="Prephenate/arogenate dehydrogenase" evidence="2">
    <location>
        <begin position="2"/>
        <end position="280"/>
    </location>
</feature>
<dbReference type="AlphaFoldDB" id="A0AAX2H242"/>
<evidence type="ECO:0000313" key="5">
    <source>
        <dbReference type="Proteomes" id="UP000065822"/>
    </source>
</evidence>
<dbReference type="GO" id="GO:0070403">
    <property type="term" value="F:NAD+ binding"/>
    <property type="evidence" value="ECO:0007669"/>
    <property type="project" value="InterPro"/>
</dbReference>
<evidence type="ECO:0000313" key="6">
    <source>
        <dbReference type="Proteomes" id="UP000215539"/>
    </source>
</evidence>
<keyword evidence="5" id="KW-1185">Reference proteome</keyword>
<gene>
    <name evidence="4" type="primary">tyrC</name>
    <name evidence="3" type="ORF">AXF12_09925</name>
    <name evidence="4" type="ORF">SAMEA44541418_02174</name>
</gene>
<evidence type="ECO:0000313" key="3">
    <source>
        <dbReference type="EMBL" id="AMD85799.1"/>
    </source>
</evidence>
<dbReference type="EMBL" id="LT906449">
    <property type="protein sequence ID" value="SNV15829.1"/>
    <property type="molecule type" value="Genomic_DNA"/>
</dbReference>
<dbReference type="InterPro" id="IPR008927">
    <property type="entry name" value="6-PGluconate_DH-like_C_sf"/>
</dbReference>
<dbReference type="InterPro" id="IPR046826">
    <property type="entry name" value="PDH_N"/>
</dbReference>
<dbReference type="EMBL" id="CP014227">
    <property type="protein sequence ID" value="AMD85799.1"/>
    <property type="molecule type" value="Genomic_DNA"/>
</dbReference>
<accession>A0AAX2H242</accession>
<dbReference type="Gene3D" id="1.10.3660.10">
    <property type="entry name" value="6-phosphogluconate dehydrogenase C-terminal like domain"/>
    <property type="match status" value="1"/>
</dbReference>
<dbReference type="GO" id="GO:0047794">
    <property type="term" value="F:cyclohexadienyl dehydrogenase activity"/>
    <property type="evidence" value="ECO:0007669"/>
    <property type="project" value="UniProtKB-EC"/>
</dbReference>
<dbReference type="GO" id="GO:0004665">
    <property type="term" value="F:prephenate dehydrogenase (NADP+) activity"/>
    <property type="evidence" value="ECO:0007669"/>
    <property type="project" value="InterPro"/>
</dbReference>
<dbReference type="SUPFAM" id="SSF48179">
    <property type="entry name" value="6-phosphogluconate dehydrogenase C-terminal domain-like"/>
    <property type="match status" value="1"/>
</dbReference>
<dbReference type="InterPro" id="IPR003099">
    <property type="entry name" value="Prephen_DH"/>
</dbReference>
<evidence type="ECO:0000313" key="4">
    <source>
        <dbReference type="EMBL" id="SNV15829.1"/>
    </source>
</evidence>
<reference evidence="3 5" key="1">
    <citation type="submission" date="2016-02" db="EMBL/GenBank/DDBJ databases">
        <authorList>
            <person name="Holder M.E."/>
            <person name="Ajami N.J."/>
            <person name="Petrosino J.F."/>
        </authorList>
    </citation>
    <scope>NUCLEOTIDE SEQUENCE [LARGE SCALE GENOMIC DNA]</scope>
    <source>
        <strain evidence="3 5">CCUG 32990</strain>
    </source>
</reference>
<dbReference type="Proteomes" id="UP000065822">
    <property type="component" value="Chromosome"/>
</dbReference>
<proteinExistence type="predicted"/>
<dbReference type="KEGG" id="chg:AXF12_09925"/>
<dbReference type="SUPFAM" id="SSF51735">
    <property type="entry name" value="NAD(P)-binding Rossmann-fold domains"/>
    <property type="match status" value="1"/>
</dbReference>
<organism evidence="4 6">
    <name type="scientific">Capnocytophaga haemolytica</name>
    <dbReference type="NCBI Taxonomy" id="45243"/>
    <lineage>
        <taxon>Bacteria</taxon>
        <taxon>Pseudomonadati</taxon>
        <taxon>Bacteroidota</taxon>
        <taxon>Flavobacteriia</taxon>
        <taxon>Flavobacteriales</taxon>
        <taxon>Flavobacteriaceae</taxon>
        <taxon>Capnocytophaga</taxon>
    </lineage>
</organism>
<name>A0AAX2H242_9FLAO</name>
<dbReference type="Pfam" id="PF02153">
    <property type="entry name" value="PDH_N"/>
    <property type="match status" value="1"/>
</dbReference>
<reference evidence="4 6" key="2">
    <citation type="submission" date="2017-06" db="EMBL/GenBank/DDBJ databases">
        <authorList>
            <consortium name="Pathogen Informatics"/>
        </authorList>
    </citation>
    <scope>NUCLEOTIDE SEQUENCE [LARGE SCALE GENOMIC DNA]</scope>
    <source>
        <strain evidence="4 6">NCTC12947</strain>
    </source>
</reference>